<dbReference type="EMBL" id="QKKF02004629">
    <property type="protein sequence ID" value="RZF47263.1"/>
    <property type="molecule type" value="Genomic_DNA"/>
</dbReference>
<protein>
    <recommendedName>
        <fullName evidence="1">BTB domain-containing protein</fullName>
    </recommendedName>
</protein>
<evidence type="ECO:0000313" key="2">
    <source>
        <dbReference type="EMBL" id="RZF47263.1"/>
    </source>
</evidence>
<dbReference type="OrthoDB" id="636773at2759"/>
<dbReference type="SMR" id="A0A482XN26"/>
<dbReference type="InParanoid" id="A0A482XN26"/>
<dbReference type="InterPro" id="IPR011705">
    <property type="entry name" value="BACK"/>
</dbReference>
<dbReference type="GO" id="GO:0005829">
    <property type="term" value="C:cytosol"/>
    <property type="evidence" value="ECO:0007669"/>
    <property type="project" value="TreeGrafter"/>
</dbReference>
<name>A0A482XN26_LAOST</name>
<dbReference type="AlphaFoldDB" id="A0A482XN26"/>
<gene>
    <name evidence="2" type="ORF">LSTR_LSTR004972</name>
</gene>
<feature type="domain" description="BTB" evidence="1">
    <location>
        <begin position="27"/>
        <end position="93"/>
    </location>
</feature>
<dbReference type="Proteomes" id="UP000291343">
    <property type="component" value="Unassembled WGS sequence"/>
</dbReference>
<dbReference type="Pfam" id="PF07707">
    <property type="entry name" value="BACK"/>
    <property type="match status" value="1"/>
</dbReference>
<dbReference type="PANTHER" id="PTHR45774:SF4">
    <property type="entry name" value="AXUNDEAD, ISOFORM F"/>
    <property type="match status" value="1"/>
</dbReference>
<dbReference type="SMART" id="SM00225">
    <property type="entry name" value="BTB"/>
    <property type="match status" value="1"/>
</dbReference>
<sequence length="424" mass="49182">MCSKPQAPTPSNLKERFQRLFDSDLNSDCEFIVGPDKTVIKGHKVIFCTASDVFQAMFFGNLKEDSVRVEDLDPDGFRGMKTFIYTGEVSFTSVFHALSTHIASQKYMFVDLTVECAKYIVNEIQPLEVLEFLDLCLAHDITEFDDLCFNMIVEKTDEVLASDYLISTNIRTIEFILKSHSLKLNSEIELYDHFERWALAVVERQKIPKDCVATMFNDLKKHIRFFTMKSDDLVLKVTSSTLLTQEEKLAISLQKMKIDSNITLNTISITQFPRDFTKLLSIPKIRRIFYREISIDIEDRSDPQKIQYIKTNMEPLENHSCDQVLFITVHWSVHDEYICCEAQPNTNFMGPKKHMIIKTEIRFSDSNGCDQVFENESFHRNKVFQESVVLAMIPTRILESGDFYRDGRGLIDVRSRFEIDLINL</sequence>
<keyword evidence="3" id="KW-1185">Reference proteome</keyword>
<accession>A0A482XN26</accession>
<organism evidence="2 3">
    <name type="scientific">Laodelphax striatellus</name>
    <name type="common">Small brown planthopper</name>
    <name type="synonym">Delphax striatella</name>
    <dbReference type="NCBI Taxonomy" id="195883"/>
    <lineage>
        <taxon>Eukaryota</taxon>
        <taxon>Metazoa</taxon>
        <taxon>Ecdysozoa</taxon>
        <taxon>Arthropoda</taxon>
        <taxon>Hexapoda</taxon>
        <taxon>Insecta</taxon>
        <taxon>Pterygota</taxon>
        <taxon>Neoptera</taxon>
        <taxon>Paraneoptera</taxon>
        <taxon>Hemiptera</taxon>
        <taxon>Auchenorrhyncha</taxon>
        <taxon>Fulgoroidea</taxon>
        <taxon>Delphacidae</taxon>
        <taxon>Criomorphinae</taxon>
        <taxon>Laodelphax</taxon>
    </lineage>
</organism>
<dbReference type="InterPro" id="IPR011333">
    <property type="entry name" value="SKP1/BTB/POZ_sf"/>
</dbReference>
<dbReference type="Gene3D" id="1.25.40.420">
    <property type="match status" value="1"/>
</dbReference>
<dbReference type="Pfam" id="PF00651">
    <property type="entry name" value="BTB"/>
    <property type="match status" value="1"/>
</dbReference>
<dbReference type="GO" id="GO:0022008">
    <property type="term" value="P:neurogenesis"/>
    <property type="evidence" value="ECO:0007669"/>
    <property type="project" value="TreeGrafter"/>
</dbReference>
<comment type="caution">
    <text evidence="2">The sequence shown here is derived from an EMBL/GenBank/DDBJ whole genome shotgun (WGS) entry which is preliminary data.</text>
</comment>
<proteinExistence type="predicted"/>
<evidence type="ECO:0000259" key="1">
    <source>
        <dbReference type="PROSITE" id="PS50097"/>
    </source>
</evidence>
<dbReference type="SUPFAM" id="SSF54695">
    <property type="entry name" value="POZ domain"/>
    <property type="match status" value="1"/>
</dbReference>
<dbReference type="Gene3D" id="3.30.710.10">
    <property type="entry name" value="Potassium Channel Kv1.1, Chain A"/>
    <property type="match status" value="1"/>
</dbReference>
<reference evidence="2 3" key="1">
    <citation type="journal article" date="2017" name="Gigascience">
        <title>Genome sequence of the small brown planthopper, Laodelphax striatellus.</title>
        <authorList>
            <person name="Zhu J."/>
            <person name="Jiang F."/>
            <person name="Wang X."/>
            <person name="Yang P."/>
            <person name="Bao Y."/>
            <person name="Zhao W."/>
            <person name="Wang W."/>
            <person name="Lu H."/>
            <person name="Wang Q."/>
            <person name="Cui N."/>
            <person name="Li J."/>
            <person name="Chen X."/>
            <person name="Luo L."/>
            <person name="Yu J."/>
            <person name="Kang L."/>
            <person name="Cui F."/>
        </authorList>
    </citation>
    <scope>NUCLEOTIDE SEQUENCE [LARGE SCALE GENOMIC DNA]</scope>
    <source>
        <strain evidence="2">Lst14</strain>
    </source>
</reference>
<dbReference type="STRING" id="195883.A0A482XN26"/>
<dbReference type="PANTHER" id="PTHR45774">
    <property type="entry name" value="BTB/POZ DOMAIN-CONTAINING"/>
    <property type="match status" value="1"/>
</dbReference>
<evidence type="ECO:0000313" key="3">
    <source>
        <dbReference type="Proteomes" id="UP000291343"/>
    </source>
</evidence>
<dbReference type="InterPro" id="IPR000210">
    <property type="entry name" value="BTB/POZ_dom"/>
</dbReference>
<dbReference type="PROSITE" id="PS50097">
    <property type="entry name" value="BTB"/>
    <property type="match status" value="1"/>
</dbReference>